<dbReference type="RefSeq" id="WP_171091665.1">
    <property type="nucleotide sequence ID" value="NZ_CP053069.1"/>
</dbReference>
<evidence type="ECO:0000256" key="1">
    <source>
        <dbReference type="SAM" id="Phobius"/>
    </source>
</evidence>
<dbReference type="Proteomes" id="UP000501534">
    <property type="component" value="Chromosome"/>
</dbReference>
<dbReference type="KEGG" id="uru:DSM104443_01903"/>
<dbReference type="EMBL" id="CP053069">
    <property type="protein sequence ID" value="QJR10833.1"/>
    <property type="molecule type" value="Genomic_DNA"/>
</dbReference>
<organism evidence="2 3">
    <name type="scientific">Usitatibacter rugosus</name>
    <dbReference type="NCBI Taxonomy" id="2732067"/>
    <lineage>
        <taxon>Bacteria</taxon>
        <taxon>Pseudomonadati</taxon>
        <taxon>Pseudomonadota</taxon>
        <taxon>Betaproteobacteria</taxon>
        <taxon>Nitrosomonadales</taxon>
        <taxon>Usitatibacteraceae</taxon>
        <taxon>Usitatibacter</taxon>
    </lineage>
</organism>
<keyword evidence="1" id="KW-0472">Membrane</keyword>
<dbReference type="NCBIfam" id="NF041730">
    <property type="entry name" value="XrtH_assoc"/>
    <property type="match status" value="1"/>
</dbReference>
<name>A0A6M4GWT9_9PROT</name>
<reference evidence="2 3" key="1">
    <citation type="submission" date="2020-04" db="EMBL/GenBank/DDBJ databases">
        <title>Usitatibacter rugosus gen. nov., sp. nov. and Usitatibacter palustris sp. nov., novel members of Usitatibacteraceae fam. nov. within the order Nitrosomonadales isolated from soil.</title>
        <authorList>
            <person name="Huber K.J."/>
            <person name="Neumann-Schaal M."/>
            <person name="Geppert A."/>
            <person name="Luckner M."/>
            <person name="Wanner G."/>
            <person name="Overmann J."/>
        </authorList>
    </citation>
    <scope>NUCLEOTIDE SEQUENCE [LARGE SCALE GENOMIC DNA]</scope>
    <source>
        <strain evidence="2 3">0125_3</strain>
    </source>
</reference>
<evidence type="ECO:0000313" key="3">
    <source>
        <dbReference type="Proteomes" id="UP000501534"/>
    </source>
</evidence>
<feature type="transmembrane region" description="Helical" evidence="1">
    <location>
        <begin position="117"/>
        <end position="142"/>
    </location>
</feature>
<protein>
    <submittedName>
        <fullName evidence="2">Uncharacterized protein</fullName>
    </submittedName>
</protein>
<dbReference type="AlphaFoldDB" id="A0A6M4GWT9"/>
<evidence type="ECO:0000313" key="2">
    <source>
        <dbReference type="EMBL" id="QJR10833.1"/>
    </source>
</evidence>
<proteinExistence type="predicted"/>
<keyword evidence="1" id="KW-0812">Transmembrane</keyword>
<keyword evidence="3" id="KW-1185">Reference proteome</keyword>
<feature type="transmembrane region" description="Helical" evidence="1">
    <location>
        <begin position="162"/>
        <end position="183"/>
    </location>
</feature>
<gene>
    <name evidence="2" type="ORF">DSM104443_01903</name>
</gene>
<dbReference type="InterPro" id="IPR049823">
    <property type="entry name" value="XrtH_assoc"/>
</dbReference>
<sequence>MKFTTRREVLVFLGKTLLALPVALALWYFASPFLNELAAHVAKTPIAVLADAKVAPPTMRGRSVRFPITIFAPYQVGRARAPAITEVEVNPSIYTFGIALFLALSVAARASRRTAPIVVGVIALSLVPAWGVTFDVLKQLALARELELYLAFPTFMREGIGLAYQVGALLLPTLVPVALWFGLNQRREPKPPS</sequence>
<keyword evidence="1" id="KW-1133">Transmembrane helix</keyword>
<feature type="transmembrane region" description="Helical" evidence="1">
    <location>
        <begin position="92"/>
        <end position="110"/>
    </location>
</feature>
<accession>A0A6M4GWT9</accession>